<dbReference type="Gene3D" id="3.40.50.150">
    <property type="entry name" value="Vaccinia Virus protein VP39"/>
    <property type="match status" value="1"/>
</dbReference>
<dbReference type="AlphaFoldDB" id="A0A921ZW66"/>
<dbReference type="PANTHER" id="PTHR43861:SF1">
    <property type="entry name" value="TRANS-ACONITATE 2-METHYLTRANSFERASE"/>
    <property type="match status" value="1"/>
</dbReference>
<dbReference type="InterPro" id="IPR029063">
    <property type="entry name" value="SAM-dependent_MTases_sf"/>
</dbReference>
<evidence type="ECO:0000313" key="3">
    <source>
        <dbReference type="Proteomes" id="UP000791440"/>
    </source>
</evidence>
<sequence length="290" mass="34295">MKRQTLHLRLHAIRILLYNTSYTISRFIFCWDSVLVRYLRQLQQQETLKEYVPKIKWRSNPRVLDIGCADGSVSSILSTYIPQNYEMFLGCDINSNSVKFANARYGTERIKFIVLDIEEPIPENLRESFDHVFSFFALHWLTNPEKGYMNIYNLLKPGGEIFLILSAESPYYDIYHSLFRTKKWAPHMQAYDTFVSPYHDCKDPDKVIYESFKKIGFRNIDVQCKQKVFVHESTNFLKNSVASINLFETPKHMQDEFLKDFIDVARDMRLVEDDNSVKFSYNIITVHCMK</sequence>
<gene>
    <name evidence="2" type="ORF">O3G_MSEX015004</name>
</gene>
<comment type="caution">
    <text evidence="2">The sequence shown here is derived from an EMBL/GenBank/DDBJ whole genome shotgun (WGS) entry which is preliminary data.</text>
</comment>
<accession>A0A921ZW66</accession>
<feature type="domain" description="Methyltransferase type 11" evidence="1">
    <location>
        <begin position="64"/>
        <end position="162"/>
    </location>
</feature>
<dbReference type="GO" id="GO:0008757">
    <property type="term" value="F:S-adenosylmethionine-dependent methyltransferase activity"/>
    <property type="evidence" value="ECO:0007669"/>
    <property type="project" value="InterPro"/>
</dbReference>
<keyword evidence="3" id="KW-1185">Reference proteome</keyword>
<dbReference type="OrthoDB" id="8300214at2759"/>
<dbReference type="Pfam" id="PF08241">
    <property type="entry name" value="Methyltransf_11"/>
    <property type="match status" value="1"/>
</dbReference>
<evidence type="ECO:0000313" key="2">
    <source>
        <dbReference type="EMBL" id="KAG6465211.1"/>
    </source>
</evidence>
<dbReference type="SUPFAM" id="SSF53335">
    <property type="entry name" value="S-adenosyl-L-methionine-dependent methyltransferases"/>
    <property type="match status" value="1"/>
</dbReference>
<dbReference type="CDD" id="cd02440">
    <property type="entry name" value="AdoMet_MTases"/>
    <property type="match status" value="1"/>
</dbReference>
<protein>
    <recommendedName>
        <fullName evidence="1">Methyltransferase type 11 domain-containing protein</fullName>
    </recommendedName>
</protein>
<organism evidence="2 3">
    <name type="scientific">Manduca sexta</name>
    <name type="common">Tobacco hawkmoth</name>
    <name type="synonym">Tobacco hornworm</name>
    <dbReference type="NCBI Taxonomy" id="7130"/>
    <lineage>
        <taxon>Eukaryota</taxon>
        <taxon>Metazoa</taxon>
        <taxon>Ecdysozoa</taxon>
        <taxon>Arthropoda</taxon>
        <taxon>Hexapoda</taxon>
        <taxon>Insecta</taxon>
        <taxon>Pterygota</taxon>
        <taxon>Neoptera</taxon>
        <taxon>Endopterygota</taxon>
        <taxon>Lepidoptera</taxon>
        <taxon>Glossata</taxon>
        <taxon>Ditrysia</taxon>
        <taxon>Bombycoidea</taxon>
        <taxon>Sphingidae</taxon>
        <taxon>Sphinginae</taxon>
        <taxon>Sphingini</taxon>
        <taxon>Manduca</taxon>
    </lineage>
</organism>
<reference evidence="2" key="1">
    <citation type="journal article" date="2016" name="Insect Biochem. Mol. Biol.">
        <title>Multifaceted biological insights from a draft genome sequence of the tobacco hornworm moth, Manduca sexta.</title>
        <authorList>
            <person name="Kanost M.R."/>
            <person name="Arrese E.L."/>
            <person name="Cao X."/>
            <person name="Chen Y.R."/>
            <person name="Chellapilla S."/>
            <person name="Goldsmith M.R."/>
            <person name="Grosse-Wilde E."/>
            <person name="Heckel D.G."/>
            <person name="Herndon N."/>
            <person name="Jiang H."/>
            <person name="Papanicolaou A."/>
            <person name="Qu J."/>
            <person name="Soulages J.L."/>
            <person name="Vogel H."/>
            <person name="Walters J."/>
            <person name="Waterhouse R.M."/>
            <person name="Ahn S.J."/>
            <person name="Almeida F.C."/>
            <person name="An C."/>
            <person name="Aqrawi P."/>
            <person name="Bretschneider A."/>
            <person name="Bryant W.B."/>
            <person name="Bucks S."/>
            <person name="Chao H."/>
            <person name="Chevignon G."/>
            <person name="Christen J.M."/>
            <person name="Clarke D.F."/>
            <person name="Dittmer N.T."/>
            <person name="Ferguson L.C.F."/>
            <person name="Garavelou S."/>
            <person name="Gordon K.H.J."/>
            <person name="Gunaratna R.T."/>
            <person name="Han Y."/>
            <person name="Hauser F."/>
            <person name="He Y."/>
            <person name="Heidel-Fischer H."/>
            <person name="Hirsh A."/>
            <person name="Hu Y."/>
            <person name="Jiang H."/>
            <person name="Kalra D."/>
            <person name="Klinner C."/>
            <person name="Konig C."/>
            <person name="Kovar C."/>
            <person name="Kroll A.R."/>
            <person name="Kuwar S.S."/>
            <person name="Lee S.L."/>
            <person name="Lehman R."/>
            <person name="Li K."/>
            <person name="Li Z."/>
            <person name="Liang H."/>
            <person name="Lovelace S."/>
            <person name="Lu Z."/>
            <person name="Mansfield J.H."/>
            <person name="McCulloch K.J."/>
            <person name="Mathew T."/>
            <person name="Morton B."/>
            <person name="Muzny D.M."/>
            <person name="Neunemann D."/>
            <person name="Ongeri F."/>
            <person name="Pauchet Y."/>
            <person name="Pu L.L."/>
            <person name="Pyrousis I."/>
            <person name="Rao X.J."/>
            <person name="Redding A."/>
            <person name="Roesel C."/>
            <person name="Sanchez-Gracia A."/>
            <person name="Schaack S."/>
            <person name="Shukla A."/>
            <person name="Tetreau G."/>
            <person name="Wang Y."/>
            <person name="Xiong G.H."/>
            <person name="Traut W."/>
            <person name="Walsh T.K."/>
            <person name="Worley K.C."/>
            <person name="Wu D."/>
            <person name="Wu W."/>
            <person name="Wu Y.Q."/>
            <person name="Zhang X."/>
            <person name="Zou Z."/>
            <person name="Zucker H."/>
            <person name="Briscoe A.D."/>
            <person name="Burmester T."/>
            <person name="Clem R.J."/>
            <person name="Feyereisen R."/>
            <person name="Grimmelikhuijzen C.J.P."/>
            <person name="Hamodrakas S.J."/>
            <person name="Hansson B.S."/>
            <person name="Huguet E."/>
            <person name="Jermiin L.S."/>
            <person name="Lan Q."/>
            <person name="Lehman H.K."/>
            <person name="Lorenzen M."/>
            <person name="Merzendorfer H."/>
            <person name="Michalopoulos I."/>
            <person name="Morton D.B."/>
            <person name="Muthukrishnan S."/>
            <person name="Oakeshott J.G."/>
            <person name="Palmer W."/>
            <person name="Park Y."/>
            <person name="Passarelli A.L."/>
            <person name="Rozas J."/>
            <person name="Schwartz L.M."/>
            <person name="Smith W."/>
            <person name="Southgate A."/>
            <person name="Vilcinskas A."/>
            <person name="Vogt R."/>
            <person name="Wang P."/>
            <person name="Werren J."/>
            <person name="Yu X.Q."/>
            <person name="Zhou J.J."/>
            <person name="Brown S.J."/>
            <person name="Scherer S.E."/>
            <person name="Richards S."/>
            <person name="Blissard G.W."/>
        </authorList>
    </citation>
    <scope>NUCLEOTIDE SEQUENCE</scope>
</reference>
<dbReference type="InterPro" id="IPR013216">
    <property type="entry name" value="Methyltransf_11"/>
</dbReference>
<proteinExistence type="predicted"/>
<dbReference type="Proteomes" id="UP000791440">
    <property type="component" value="Unassembled WGS sequence"/>
</dbReference>
<evidence type="ECO:0000259" key="1">
    <source>
        <dbReference type="Pfam" id="PF08241"/>
    </source>
</evidence>
<dbReference type="PANTHER" id="PTHR43861">
    <property type="entry name" value="TRANS-ACONITATE 2-METHYLTRANSFERASE-RELATED"/>
    <property type="match status" value="1"/>
</dbReference>
<reference evidence="2" key="2">
    <citation type="submission" date="2020-12" db="EMBL/GenBank/DDBJ databases">
        <authorList>
            <person name="Kanost M."/>
        </authorList>
    </citation>
    <scope>NUCLEOTIDE SEQUENCE</scope>
</reference>
<name>A0A921ZW66_MANSE</name>
<dbReference type="EMBL" id="JH669410">
    <property type="protein sequence ID" value="KAG6465211.1"/>
    <property type="molecule type" value="Genomic_DNA"/>
</dbReference>